<evidence type="ECO:0000256" key="9">
    <source>
        <dbReference type="ARBA" id="ARBA00041832"/>
    </source>
</evidence>
<feature type="binding site" evidence="15">
    <location>
        <position position="229"/>
    </location>
    <ligand>
        <name>Zn(2+)</name>
        <dbReference type="ChEBI" id="CHEBI:29105"/>
    </ligand>
</feature>
<dbReference type="GO" id="GO:0140861">
    <property type="term" value="P:DNA repair-dependent chromatin remodeling"/>
    <property type="evidence" value="ECO:0007669"/>
    <property type="project" value="UniProtKB-ARBA"/>
</dbReference>
<evidence type="ECO:0000256" key="4">
    <source>
        <dbReference type="ARBA" id="ARBA00022679"/>
    </source>
</evidence>
<dbReference type="FunFam" id="2.20.28.200:FF:000002">
    <property type="entry name" value="NAD-dependent deacetylase sirtuin-7"/>
    <property type="match status" value="1"/>
</dbReference>
<keyword evidence="19" id="KW-1185">Reference proteome</keyword>
<accession>A0AAN9ZA97</accession>
<evidence type="ECO:0000256" key="2">
    <source>
        <dbReference type="ARBA" id="ARBA00012928"/>
    </source>
</evidence>
<dbReference type="GO" id="GO:0000785">
    <property type="term" value="C:chromatin"/>
    <property type="evidence" value="ECO:0007669"/>
    <property type="project" value="UniProtKB-ARBA"/>
</dbReference>
<dbReference type="InterPro" id="IPR050134">
    <property type="entry name" value="NAD-dep_sirtuin_deacylases"/>
</dbReference>
<dbReference type="GO" id="GO:0046872">
    <property type="term" value="F:metal ion binding"/>
    <property type="evidence" value="ECO:0007669"/>
    <property type="project" value="UniProtKB-KW"/>
</dbReference>
<dbReference type="Gene3D" id="2.20.28.200">
    <property type="match status" value="1"/>
</dbReference>
<reference evidence="18 19" key="1">
    <citation type="submission" date="2024-03" db="EMBL/GenBank/DDBJ databases">
        <title>The genome assembly and annotation of the cricket Gryllus longicercus Weissman &amp; Gray.</title>
        <authorList>
            <person name="Szrajer S."/>
            <person name="Gray D."/>
            <person name="Ylla G."/>
        </authorList>
    </citation>
    <scope>NUCLEOTIDE SEQUENCE [LARGE SCALE GENOMIC DNA]</scope>
    <source>
        <strain evidence="18">DAG 2021-001</strain>
        <tissue evidence="18">Whole body minus gut</tissue>
    </source>
</reference>
<evidence type="ECO:0000313" key="19">
    <source>
        <dbReference type="Proteomes" id="UP001378592"/>
    </source>
</evidence>
<keyword evidence="5 15" id="KW-0479">Metal-binding</keyword>
<dbReference type="InterPro" id="IPR029035">
    <property type="entry name" value="DHS-like_NAD/FAD-binding_dom"/>
</dbReference>
<comment type="catalytic activity">
    <reaction evidence="12">
        <text>N(6)-succinyl-L-lysyl-[protein] + NAD(+) + H2O = 2''-O-succinyl-ADP-D-ribose + nicotinamide + L-lysyl-[protein]</text>
        <dbReference type="Rhea" id="RHEA:47668"/>
        <dbReference type="Rhea" id="RHEA-COMP:9752"/>
        <dbReference type="Rhea" id="RHEA-COMP:11877"/>
        <dbReference type="ChEBI" id="CHEBI:15377"/>
        <dbReference type="ChEBI" id="CHEBI:17154"/>
        <dbReference type="ChEBI" id="CHEBI:29969"/>
        <dbReference type="ChEBI" id="CHEBI:57540"/>
        <dbReference type="ChEBI" id="CHEBI:87830"/>
        <dbReference type="ChEBI" id="CHEBI:87832"/>
    </reaction>
    <physiologicalReaction direction="left-to-right" evidence="12">
        <dbReference type="Rhea" id="RHEA:47669"/>
    </physiologicalReaction>
</comment>
<feature type="binding site" evidence="15">
    <location>
        <position position="199"/>
    </location>
    <ligand>
        <name>Zn(2+)</name>
        <dbReference type="ChEBI" id="CHEBI:29105"/>
    </ligand>
</feature>
<feature type="compositionally biased region" description="Basic and acidic residues" evidence="16">
    <location>
        <begin position="745"/>
        <end position="754"/>
    </location>
</feature>
<evidence type="ECO:0000256" key="12">
    <source>
        <dbReference type="ARBA" id="ARBA00051105"/>
    </source>
</evidence>
<proteinExistence type="inferred from homology"/>
<comment type="similarity">
    <text evidence="8">Belongs to the sirtuin family. Class IV subfamily.</text>
</comment>
<organism evidence="18 19">
    <name type="scientific">Gryllus longicercus</name>
    <dbReference type="NCBI Taxonomy" id="2509291"/>
    <lineage>
        <taxon>Eukaryota</taxon>
        <taxon>Metazoa</taxon>
        <taxon>Ecdysozoa</taxon>
        <taxon>Arthropoda</taxon>
        <taxon>Hexapoda</taxon>
        <taxon>Insecta</taxon>
        <taxon>Pterygota</taxon>
        <taxon>Neoptera</taxon>
        <taxon>Polyneoptera</taxon>
        <taxon>Orthoptera</taxon>
        <taxon>Ensifera</taxon>
        <taxon>Gryllidea</taxon>
        <taxon>Grylloidea</taxon>
        <taxon>Gryllidae</taxon>
        <taxon>Gryllinae</taxon>
        <taxon>Gryllus</taxon>
    </lineage>
</organism>
<feature type="active site" description="Proton acceptor" evidence="15">
    <location>
        <position position="191"/>
    </location>
</feature>
<dbReference type="PANTHER" id="PTHR11085:SF1">
    <property type="entry name" value="NAD-DEPENDENT PROTEIN DEACETYLASE SIRTUIN-7"/>
    <property type="match status" value="1"/>
</dbReference>
<evidence type="ECO:0000256" key="16">
    <source>
        <dbReference type="SAM" id="MobiDB-lite"/>
    </source>
</evidence>
<keyword evidence="6 15" id="KW-0862">Zinc</keyword>
<evidence type="ECO:0000313" key="18">
    <source>
        <dbReference type="EMBL" id="KAK7868692.1"/>
    </source>
</evidence>
<evidence type="ECO:0000256" key="6">
    <source>
        <dbReference type="ARBA" id="ARBA00022833"/>
    </source>
</evidence>
<dbReference type="GO" id="GO:0005634">
    <property type="term" value="C:nucleus"/>
    <property type="evidence" value="ECO:0007669"/>
    <property type="project" value="TreeGrafter"/>
</dbReference>
<dbReference type="SUPFAM" id="SSF52467">
    <property type="entry name" value="DHS-like NAD/FAD-binding domain"/>
    <property type="match status" value="1"/>
</dbReference>
<feature type="binding site" evidence="15">
    <location>
        <position position="202"/>
    </location>
    <ligand>
        <name>Zn(2+)</name>
        <dbReference type="ChEBI" id="CHEBI:29105"/>
    </ligand>
</feature>
<keyword evidence="3" id="KW-0597">Phosphoprotein</keyword>
<comment type="catalytic activity">
    <reaction evidence="14">
        <text>N(6)-glutaryl-L-lysyl-[protein] + NAD(+) + H2O = 2''-O-glutaryl-ADP-D-ribose + nicotinamide + L-lysyl-[protein]</text>
        <dbReference type="Rhea" id="RHEA:47664"/>
        <dbReference type="Rhea" id="RHEA-COMP:9752"/>
        <dbReference type="Rhea" id="RHEA-COMP:11875"/>
        <dbReference type="ChEBI" id="CHEBI:15377"/>
        <dbReference type="ChEBI" id="CHEBI:17154"/>
        <dbReference type="ChEBI" id="CHEBI:29969"/>
        <dbReference type="ChEBI" id="CHEBI:57540"/>
        <dbReference type="ChEBI" id="CHEBI:87828"/>
        <dbReference type="ChEBI" id="CHEBI:87829"/>
    </reaction>
    <physiologicalReaction direction="left-to-right" evidence="14">
        <dbReference type="Rhea" id="RHEA:47665"/>
    </physiologicalReaction>
</comment>
<gene>
    <name evidence="18" type="ORF">R5R35_008222</name>
</gene>
<feature type="binding site" evidence="15">
    <location>
        <position position="232"/>
    </location>
    <ligand>
        <name>Zn(2+)</name>
        <dbReference type="ChEBI" id="CHEBI:29105"/>
    </ligand>
</feature>
<dbReference type="Gene3D" id="3.40.50.1220">
    <property type="entry name" value="TPP-binding domain"/>
    <property type="match status" value="1"/>
</dbReference>
<feature type="compositionally biased region" description="Basic residues" evidence="16">
    <location>
        <begin position="506"/>
        <end position="515"/>
    </location>
</feature>
<evidence type="ECO:0000259" key="17">
    <source>
        <dbReference type="PROSITE" id="PS50305"/>
    </source>
</evidence>
<feature type="domain" description="Deacetylase sirtuin-type" evidence="17">
    <location>
        <begin position="86"/>
        <end position="333"/>
    </location>
</feature>
<evidence type="ECO:0000256" key="13">
    <source>
        <dbReference type="ARBA" id="ARBA00051399"/>
    </source>
</evidence>
<feature type="region of interest" description="Disordered" evidence="16">
    <location>
        <begin position="482"/>
        <end position="515"/>
    </location>
</feature>
<evidence type="ECO:0000256" key="1">
    <source>
        <dbReference type="ARBA" id="ARBA00001947"/>
    </source>
</evidence>
<dbReference type="FunFam" id="3.40.50.1220:FF:000038">
    <property type="entry name" value="NAD-dependent protein deacetylase sirtuin-6 isoform X2"/>
    <property type="match status" value="1"/>
</dbReference>
<dbReference type="Pfam" id="PF02146">
    <property type="entry name" value="SIR2"/>
    <property type="match status" value="1"/>
</dbReference>
<dbReference type="EC" id="2.3.1.286" evidence="2"/>
<protein>
    <recommendedName>
        <fullName evidence="2">protein acetyllysine N-acetyltransferase</fullName>
        <ecNumber evidence="2">2.3.1.286</ecNumber>
    </recommendedName>
    <alternativeName>
        <fullName evidence="10">Regulatory protein SIR2 homolog 7</fullName>
    </alternativeName>
    <alternativeName>
        <fullName evidence="9">SIR2-like protein 7</fullName>
    </alternativeName>
</protein>
<evidence type="ECO:0000256" key="8">
    <source>
        <dbReference type="ARBA" id="ARBA00038170"/>
    </source>
</evidence>
<dbReference type="GO" id="GO:0035861">
    <property type="term" value="C:site of double-strand break"/>
    <property type="evidence" value="ECO:0007669"/>
    <property type="project" value="UniProtKB-ARBA"/>
</dbReference>
<comment type="catalytic activity">
    <reaction evidence="11">
        <text>N(6)-decanoyl-L-lysyl-[protein] + NAD(+) + H2O = 2''-O-decanoyl-ADP-D-ribose + nicotinamide + L-lysyl-[protein]</text>
        <dbReference type="Rhea" id="RHEA:70631"/>
        <dbReference type="Rhea" id="RHEA-COMP:9752"/>
        <dbReference type="Rhea" id="RHEA-COMP:17932"/>
        <dbReference type="ChEBI" id="CHEBI:15377"/>
        <dbReference type="ChEBI" id="CHEBI:17154"/>
        <dbReference type="ChEBI" id="CHEBI:29969"/>
        <dbReference type="ChEBI" id="CHEBI:57540"/>
        <dbReference type="ChEBI" id="CHEBI:143222"/>
        <dbReference type="ChEBI" id="CHEBI:189688"/>
    </reaction>
    <physiologicalReaction direction="left-to-right" evidence="11">
        <dbReference type="Rhea" id="RHEA:70632"/>
    </physiologicalReaction>
</comment>
<dbReference type="Proteomes" id="UP001378592">
    <property type="component" value="Unassembled WGS sequence"/>
</dbReference>
<evidence type="ECO:0000256" key="7">
    <source>
        <dbReference type="ARBA" id="ARBA00023027"/>
    </source>
</evidence>
<evidence type="ECO:0000256" key="3">
    <source>
        <dbReference type="ARBA" id="ARBA00022553"/>
    </source>
</evidence>
<comment type="cofactor">
    <cofactor evidence="1">
        <name>Zn(2+)</name>
        <dbReference type="ChEBI" id="CHEBI:29105"/>
    </cofactor>
</comment>
<dbReference type="GO" id="GO:0070403">
    <property type="term" value="F:NAD+ binding"/>
    <property type="evidence" value="ECO:0007669"/>
    <property type="project" value="InterPro"/>
</dbReference>
<dbReference type="EMBL" id="JAZDUA010000088">
    <property type="protein sequence ID" value="KAK7868692.1"/>
    <property type="molecule type" value="Genomic_DNA"/>
</dbReference>
<dbReference type="PANTHER" id="PTHR11085">
    <property type="entry name" value="NAD-DEPENDENT PROTEIN DEACYLASE SIRTUIN-5, MITOCHONDRIAL-RELATED"/>
    <property type="match status" value="1"/>
</dbReference>
<dbReference type="AlphaFoldDB" id="A0AAN9ZA97"/>
<evidence type="ECO:0000256" key="11">
    <source>
        <dbReference type="ARBA" id="ARBA00050237"/>
    </source>
</evidence>
<feature type="region of interest" description="Disordered" evidence="16">
    <location>
        <begin position="737"/>
        <end position="756"/>
    </location>
</feature>
<dbReference type="GO" id="GO:0010468">
    <property type="term" value="P:regulation of gene expression"/>
    <property type="evidence" value="ECO:0007669"/>
    <property type="project" value="UniProtKB-ARBA"/>
</dbReference>
<dbReference type="InterPro" id="IPR003000">
    <property type="entry name" value="Sirtuin"/>
</dbReference>
<evidence type="ECO:0000256" key="5">
    <source>
        <dbReference type="ARBA" id="ARBA00022723"/>
    </source>
</evidence>
<dbReference type="GO" id="GO:0097372">
    <property type="term" value="F:histone H3K18 deacetylase activity, NAD-dependent"/>
    <property type="evidence" value="ECO:0007669"/>
    <property type="project" value="TreeGrafter"/>
</dbReference>
<dbReference type="PROSITE" id="PS50305">
    <property type="entry name" value="SIRTUIN"/>
    <property type="match status" value="1"/>
</dbReference>
<comment type="catalytic activity">
    <reaction evidence="13">
        <text>N(6)-propanoyl-L-lysyl-[protein] + NAD(+) + H2O = 3''-O-propanoyl-ADP-D-ribose + nicotinamide + L-lysyl-[protein]</text>
        <dbReference type="Rhea" id="RHEA:23500"/>
        <dbReference type="Rhea" id="RHEA-COMP:9752"/>
        <dbReference type="Rhea" id="RHEA-COMP:13758"/>
        <dbReference type="ChEBI" id="CHEBI:15377"/>
        <dbReference type="ChEBI" id="CHEBI:17154"/>
        <dbReference type="ChEBI" id="CHEBI:29969"/>
        <dbReference type="ChEBI" id="CHEBI:57540"/>
        <dbReference type="ChEBI" id="CHEBI:138019"/>
        <dbReference type="ChEBI" id="CHEBI:145015"/>
    </reaction>
    <physiologicalReaction direction="left-to-right" evidence="13">
        <dbReference type="Rhea" id="RHEA:23501"/>
    </physiologicalReaction>
</comment>
<comment type="caution">
    <text evidence="18">The sequence shown here is derived from an EMBL/GenBank/DDBJ whole genome shotgun (WGS) entry which is preliminary data.</text>
</comment>
<dbReference type="InterPro" id="IPR026590">
    <property type="entry name" value="Ssirtuin_cat_dom"/>
</dbReference>
<evidence type="ECO:0000256" key="14">
    <source>
        <dbReference type="ARBA" id="ARBA00052763"/>
    </source>
</evidence>
<sequence>MKMAVKSELNSTTKRKAAQAVKFCVKQERNVMLKKVYALLKKTEVDRSEEEKHFLLNYIDLVKEVRRRIERQKKLKERLKEVEDPPDVIAKKCIMLAEALSASRRLVVYTGAGVSTAACIPDYRGSNGIWTLLQQGKDVGLHDLSKADPTLTHMSLTKLYQVGIIKHVVSQNCDGLHLRSGLPREALSEVHGNMYVEVCRQCQPVREYLRLFDVTENTGRFNHRTGRRCYKCSGALVDSIVHFGERGTLKWPLNWPGAVTASANADAILCIGSSLKVLKRYPWLWGMDKHPKKRPKLYIVNLQWTPKDDQAVLKINARCDSVMEQVMQILQLDIPKYNRTMDPIFVHATSLNPAETHTTTKPLLTAPVNKFASAPEQISQEILSVVKHEKNNVSSSQINQELDVPISSVKPENKNENCVAENICKMHLVEEKRECQTHNFNREVSKSSCMICVSDPLIIVKKELCPSEIVRESHAIEEAIRGGSNFRGGNESIKHSSNDSPFSGNSKHRPTKKKYGSSFHEDLQVKREFIAENASYDEPFMDIIYEGVKLKVEENVSVDANVKINNDMLILCDTPSIHCNSFIFNSSYEFEESDNDFKFVNVNNSSSLNDSDLCTYRISESSNSMSNNAGINDEEYKHGKKMLSFFYSNEHNYSQSTSAHEYSSDNQIRGASSSKIKTQVQDKCSSHSANSQKESPRKCVCCSAWYGASDCLFYLPVEPVFQDRTAGVCECCSDDSEEEEDIEDNEKKENKDEMCNPVKPVTNPGWYGKGYRKRIKKKR</sequence>
<keyword evidence="7" id="KW-0520">NAD</keyword>
<name>A0AAN9ZA97_9ORTH</name>
<keyword evidence="4" id="KW-0808">Transferase</keyword>
<evidence type="ECO:0000256" key="15">
    <source>
        <dbReference type="PROSITE-ProRule" id="PRU00236"/>
    </source>
</evidence>
<evidence type="ECO:0000256" key="10">
    <source>
        <dbReference type="ARBA" id="ARBA00043038"/>
    </source>
</evidence>